<evidence type="ECO:0000313" key="2">
    <source>
        <dbReference type="EMBL" id="KIH56885.1"/>
    </source>
</evidence>
<evidence type="ECO:0000313" key="3">
    <source>
        <dbReference type="Proteomes" id="UP000054047"/>
    </source>
</evidence>
<proteinExistence type="predicted"/>
<organism evidence="2 3">
    <name type="scientific">Ancylostoma duodenale</name>
    <dbReference type="NCBI Taxonomy" id="51022"/>
    <lineage>
        <taxon>Eukaryota</taxon>
        <taxon>Metazoa</taxon>
        <taxon>Ecdysozoa</taxon>
        <taxon>Nematoda</taxon>
        <taxon>Chromadorea</taxon>
        <taxon>Rhabditida</taxon>
        <taxon>Rhabditina</taxon>
        <taxon>Rhabditomorpha</taxon>
        <taxon>Strongyloidea</taxon>
        <taxon>Ancylostomatidae</taxon>
        <taxon>Ancylostomatinae</taxon>
        <taxon>Ancylostoma</taxon>
    </lineage>
</organism>
<reference evidence="2 3" key="1">
    <citation type="submission" date="2013-12" db="EMBL/GenBank/DDBJ databases">
        <title>Draft genome of the parsitic nematode Ancylostoma duodenale.</title>
        <authorList>
            <person name="Mitreva M."/>
        </authorList>
    </citation>
    <scope>NUCLEOTIDE SEQUENCE [LARGE SCALE GENOMIC DNA]</scope>
    <source>
        <strain evidence="2 3">Zhejiang</strain>
    </source>
</reference>
<dbReference type="AlphaFoldDB" id="A0A0C2G7I1"/>
<protein>
    <recommendedName>
        <fullName evidence="4">GIY-YIG domain-containing protein</fullName>
    </recommendedName>
</protein>
<accession>A0A0C2G7I1</accession>
<feature type="signal peptide" evidence="1">
    <location>
        <begin position="1"/>
        <end position="22"/>
    </location>
</feature>
<feature type="chain" id="PRO_5002148963" description="GIY-YIG domain-containing protein" evidence="1">
    <location>
        <begin position="23"/>
        <end position="149"/>
    </location>
</feature>
<dbReference type="CDD" id="cd10442">
    <property type="entry name" value="GIY-YIG_PLEs"/>
    <property type="match status" value="1"/>
</dbReference>
<dbReference type="Gene3D" id="3.40.1440.10">
    <property type="entry name" value="GIY-YIG endonuclease"/>
    <property type="match status" value="1"/>
</dbReference>
<dbReference type="Proteomes" id="UP000054047">
    <property type="component" value="Unassembled WGS sequence"/>
</dbReference>
<sequence length="149" mass="17559">MSHVFTILLQFLFLHFLPSTSCYYRSNSFRKNSYSTKLRIYTQTLPNCHCSSANVIYCITCNDCGLQYDGLTTRKIKLRIKEHLYHINNQDVNSYLYNHFNEKKCSNRSIQVAILDDIPENTDKNILSDKELFWIKLLNTTYPLVLMIT</sequence>
<evidence type="ECO:0008006" key="4">
    <source>
        <dbReference type="Google" id="ProtNLM"/>
    </source>
</evidence>
<keyword evidence="3" id="KW-1185">Reference proteome</keyword>
<dbReference type="EMBL" id="KN735133">
    <property type="protein sequence ID" value="KIH56885.1"/>
    <property type="molecule type" value="Genomic_DNA"/>
</dbReference>
<gene>
    <name evidence="2" type="ORF">ANCDUO_12931</name>
</gene>
<dbReference type="InterPro" id="IPR035901">
    <property type="entry name" value="GIY-YIG_endonuc_sf"/>
</dbReference>
<evidence type="ECO:0000256" key="1">
    <source>
        <dbReference type="SAM" id="SignalP"/>
    </source>
</evidence>
<keyword evidence="1" id="KW-0732">Signal</keyword>
<name>A0A0C2G7I1_9BILA</name>
<dbReference type="OrthoDB" id="8946688at2759"/>